<evidence type="ECO:0000313" key="2">
    <source>
        <dbReference type="EMBL" id="KAF9141477.1"/>
    </source>
</evidence>
<dbReference type="Proteomes" id="UP000748756">
    <property type="component" value="Unassembled WGS sequence"/>
</dbReference>
<sequence>MSSQNKPSSQDPRSSTSPTETDLVPKTMDSTATSPDDSSMSHQVSSTGHSQPRALVETQKASSPDLTPETPPNCSTSTESPYRSASNQSAKLTTTTTGQKRPLPSARLKGSIHKPFRSPLRTTQPIDAKPTAVAMKKNPEQVLRTQGTTTVTPTLALTPKSTPHTRPAPAKPSTTNTPSVSKRAPFRPPLSRSQQGPPSNDTAYGRLIQIQTLQVRVKELQSSIRKGRQILKQQQKNETPIEELTAKWKKASQEGAQVLLKYVEQQSPFGGWSDNDDNGSDGRTSMTGGFYGYGSHQLPWSFTPDLLMTGVSSLQELGPEGLQAMEEYIEHQDVQQDLPTVDEAIRSRSRPEVTAMLHPLTKMTSMQKLLLGLGIDLDVIGYDPEQDAFVS</sequence>
<name>A0A9P5RSG7_9FUNG</name>
<feature type="compositionally biased region" description="Low complexity" evidence="1">
    <location>
        <begin position="143"/>
        <end position="158"/>
    </location>
</feature>
<proteinExistence type="predicted"/>
<organism evidence="2 3">
    <name type="scientific">Linnemannia schmuckeri</name>
    <dbReference type="NCBI Taxonomy" id="64567"/>
    <lineage>
        <taxon>Eukaryota</taxon>
        <taxon>Fungi</taxon>
        <taxon>Fungi incertae sedis</taxon>
        <taxon>Mucoromycota</taxon>
        <taxon>Mortierellomycotina</taxon>
        <taxon>Mortierellomycetes</taxon>
        <taxon>Mortierellales</taxon>
        <taxon>Mortierellaceae</taxon>
        <taxon>Linnemannia</taxon>
    </lineage>
</organism>
<evidence type="ECO:0000313" key="3">
    <source>
        <dbReference type="Proteomes" id="UP000748756"/>
    </source>
</evidence>
<feature type="region of interest" description="Disordered" evidence="1">
    <location>
        <begin position="1"/>
        <end position="202"/>
    </location>
</feature>
<evidence type="ECO:0008006" key="4">
    <source>
        <dbReference type="Google" id="ProtNLM"/>
    </source>
</evidence>
<dbReference type="AlphaFoldDB" id="A0A9P5RSG7"/>
<feature type="compositionally biased region" description="Polar residues" evidence="1">
    <location>
        <begin position="191"/>
        <end position="202"/>
    </location>
</feature>
<reference evidence="2" key="1">
    <citation type="journal article" date="2020" name="Fungal Divers.">
        <title>Resolving the Mortierellaceae phylogeny through synthesis of multi-gene phylogenetics and phylogenomics.</title>
        <authorList>
            <person name="Vandepol N."/>
            <person name="Liber J."/>
            <person name="Desiro A."/>
            <person name="Na H."/>
            <person name="Kennedy M."/>
            <person name="Barry K."/>
            <person name="Grigoriev I.V."/>
            <person name="Miller A.N."/>
            <person name="O'Donnell K."/>
            <person name="Stajich J.E."/>
            <person name="Bonito G."/>
        </authorList>
    </citation>
    <scope>NUCLEOTIDE SEQUENCE</scope>
    <source>
        <strain evidence="2">NRRL 6426</strain>
    </source>
</reference>
<feature type="compositionally biased region" description="Polar residues" evidence="1">
    <location>
        <begin position="1"/>
        <end position="20"/>
    </location>
</feature>
<keyword evidence="3" id="KW-1185">Reference proteome</keyword>
<dbReference type="OrthoDB" id="27934at2759"/>
<protein>
    <recommendedName>
        <fullName evidence="4">Swi5-dependent recombination DNA repair protein 1</fullName>
    </recommendedName>
</protein>
<dbReference type="EMBL" id="JAAAUQ010001225">
    <property type="protein sequence ID" value="KAF9141477.1"/>
    <property type="molecule type" value="Genomic_DNA"/>
</dbReference>
<feature type="compositionally biased region" description="Polar residues" evidence="1">
    <location>
        <begin position="72"/>
        <end position="99"/>
    </location>
</feature>
<feature type="compositionally biased region" description="Polar residues" evidence="1">
    <location>
        <begin position="28"/>
        <end position="50"/>
    </location>
</feature>
<comment type="caution">
    <text evidence="2">The sequence shown here is derived from an EMBL/GenBank/DDBJ whole genome shotgun (WGS) entry which is preliminary data.</text>
</comment>
<accession>A0A9P5RSG7</accession>
<dbReference type="Gene3D" id="6.10.140.1020">
    <property type="match status" value="1"/>
</dbReference>
<evidence type="ECO:0000256" key="1">
    <source>
        <dbReference type="SAM" id="MobiDB-lite"/>
    </source>
</evidence>
<gene>
    <name evidence="2" type="ORF">BG015_001274</name>
</gene>